<evidence type="ECO:0000313" key="1">
    <source>
        <dbReference type="EMBL" id="PKR48635.1"/>
    </source>
</evidence>
<name>A0ABX4R5U1_9PROT</name>
<sequence length="59" mass="6829">MNCSIWSVIRRQTNFCVESVQVKFKFNQPVICWGIYGVIVGRFVQARNCENRRFSKGGA</sequence>
<gene>
    <name evidence="1" type="ORF">CU041_14195</name>
</gene>
<organism evidence="1 2">
    <name type="scientific">Thalassospira povalilytica</name>
    <dbReference type="NCBI Taxonomy" id="732237"/>
    <lineage>
        <taxon>Bacteria</taxon>
        <taxon>Pseudomonadati</taxon>
        <taxon>Pseudomonadota</taxon>
        <taxon>Alphaproteobacteria</taxon>
        <taxon>Rhodospirillales</taxon>
        <taxon>Thalassospiraceae</taxon>
        <taxon>Thalassospira</taxon>
    </lineage>
</organism>
<protein>
    <submittedName>
        <fullName evidence="1">Uncharacterized protein</fullName>
    </submittedName>
</protein>
<dbReference type="EMBL" id="PGTS01000005">
    <property type="protein sequence ID" value="PKR48635.1"/>
    <property type="molecule type" value="Genomic_DNA"/>
</dbReference>
<keyword evidence="2" id="KW-1185">Reference proteome</keyword>
<comment type="caution">
    <text evidence="1">The sequence shown here is derived from an EMBL/GenBank/DDBJ whole genome shotgun (WGS) entry which is preliminary data.</text>
</comment>
<proteinExistence type="predicted"/>
<dbReference type="Proteomes" id="UP000233365">
    <property type="component" value="Unassembled WGS sequence"/>
</dbReference>
<accession>A0ABX4R5U1</accession>
<reference evidence="1 2" key="1">
    <citation type="submission" date="2017-11" db="EMBL/GenBank/DDBJ databases">
        <title>Biodiversity and function of Thalassospira species in the particle-attached aromatic-hydrocarbon-degrading consortia from the surface seawater of the China South Sea.</title>
        <authorList>
            <person name="Dong C."/>
            <person name="Liu R."/>
            <person name="Shao Z."/>
        </authorList>
    </citation>
    <scope>NUCLEOTIDE SEQUENCE [LARGE SCALE GENOMIC DNA]</scope>
    <source>
        <strain evidence="1 2">139Z-12</strain>
    </source>
</reference>
<evidence type="ECO:0000313" key="2">
    <source>
        <dbReference type="Proteomes" id="UP000233365"/>
    </source>
</evidence>